<reference evidence="1" key="1">
    <citation type="submission" date="2021-06" db="EMBL/GenBank/DDBJ databases">
        <authorList>
            <person name="Criscuolo A."/>
        </authorList>
    </citation>
    <scope>NUCLEOTIDE SEQUENCE</scope>
    <source>
        <strain evidence="1">CIP111600</strain>
    </source>
</reference>
<dbReference type="RefSeq" id="WP_218094465.1">
    <property type="nucleotide sequence ID" value="NZ_CAJVAS010000028.1"/>
</dbReference>
<evidence type="ECO:0000313" key="1">
    <source>
        <dbReference type="EMBL" id="CAG7644620.1"/>
    </source>
</evidence>
<evidence type="ECO:0000313" key="2">
    <source>
        <dbReference type="Proteomes" id="UP000693672"/>
    </source>
</evidence>
<gene>
    <name evidence="1" type="ORF">PAESOLCIP111_04747</name>
</gene>
<keyword evidence="2" id="KW-1185">Reference proteome</keyword>
<protein>
    <submittedName>
        <fullName evidence="1">Uncharacterized protein</fullName>
    </submittedName>
</protein>
<sequence length="281" mass="32173">MYLSEEQIDSLLSYVGYGDFSRPDIIFLANEGGLGDRSVEANIMDICGPFKAKPECWVNGDGANGYWKVGEWEPGSIERVPVSPFLRLCSRMVLALEDKDSSPQKWFQRGDRSVINHVRRFLSEGGLYSNRPGIRTALLDWRPLPRNNERSPLPYENVEQNLYLKAFNFSDNGSDNPYISWREKRIKIFNDLFHIYPVPLVLCVGDIPAKKRLAEHIWGIREFDEIVLSPSGKKIFVSKQKVGLGTKIILSPFFGYEHMGYAGVRDLTAYIRENLMNENRS</sequence>
<comment type="caution">
    <text evidence="1">The sequence shown here is derived from an EMBL/GenBank/DDBJ whole genome shotgun (WGS) entry which is preliminary data.</text>
</comment>
<dbReference type="Proteomes" id="UP000693672">
    <property type="component" value="Unassembled WGS sequence"/>
</dbReference>
<accession>A0A916K8N9</accession>
<proteinExistence type="predicted"/>
<dbReference type="EMBL" id="CAJVAS010000028">
    <property type="protein sequence ID" value="CAG7644620.1"/>
    <property type="molecule type" value="Genomic_DNA"/>
</dbReference>
<organism evidence="1 2">
    <name type="scientific">Paenibacillus solanacearum</name>
    <dbReference type="NCBI Taxonomy" id="2048548"/>
    <lineage>
        <taxon>Bacteria</taxon>
        <taxon>Bacillati</taxon>
        <taxon>Bacillota</taxon>
        <taxon>Bacilli</taxon>
        <taxon>Bacillales</taxon>
        <taxon>Paenibacillaceae</taxon>
        <taxon>Paenibacillus</taxon>
    </lineage>
</organism>
<name>A0A916K8N9_9BACL</name>
<dbReference type="AlphaFoldDB" id="A0A916K8N9"/>